<organism evidence="1 2">
    <name type="scientific">Acetobacterium woodii (strain ATCC 29683 / DSM 1030 / JCM 2381 / KCTC 1655 / WB1)</name>
    <dbReference type="NCBI Taxonomy" id="931626"/>
    <lineage>
        <taxon>Bacteria</taxon>
        <taxon>Bacillati</taxon>
        <taxon>Bacillota</taxon>
        <taxon>Clostridia</taxon>
        <taxon>Eubacteriales</taxon>
        <taxon>Eubacteriaceae</taxon>
        <taxon>Acetobacterium</taxon>
    </lineage>
</organism>
<sequence length="424" mass="49819">MDNYNVHEMIEKLKHKYMKWWWNTDKDFPALGEEISTREKKKQEKMMNQFIDALFLKLKQCPRDEGQRVAWKDSLVTMIKNFGRQWGFDEKSVHEDFAKELPRVTHLFIANVNAFNPEMKLDKMLQALRNAWIMNLLQVLFKIKVEYTPAIFAYSMLYPYTDNYLDDTEISFEDKKKLSKKFRARLEGEQLEAHNAYEADLFNLVGMIESQYDRATHNDLYESLLCIHDAQCNSLTQDNEINSPFERDILGISAEKGGASVLADAYLVNGRLTDGQIDFSFAYGMLLQLCDDLQDAQEDLNNGQMTIVSVTLEKWPLDHITNALFDFSNQVMADSYVNLDQDESDQMKDFLKQNLTLLIFEAISQNYRYYSKEYIKTIEKYFPFRMAYTRKIYKKLKKKYSNFKSSEGYGIDDVILMAAEINQF</sequence>
<dbReference type="KEGG" id="awo:Awo_c01210"/>
<reference evidence="1 2" key="2">
    <citation type="journal article" date="2012" name="PLoS ONE">
        <title>An ancient pathway combining carbon dioxide fixation with the generation and utilization of a sodium ion gradient for ATP synthesis.</title>
        <authorList>
            <person name="Poehlein A."/>
            <person name="Schmidt S."/>
            <person name="Kaster A.K."/>
            <person name="Goenrich M."/>
            <person name="Vollmers J."/>
            <person name="Thurmer A."/>
            <person name="Bertsch J."/>
            <person name="Schuchmann K."/>
            <person name="Voigt B."/>
            <person name="Hecker M."/>
            <person name="Daniel R."/>
            <person name="Thauer R.K."/>
            <person name="Gottschalk G."/>
            <person name="Muller V."/>
        </authorList>
    </citation>
    <scope>NUCLEOTIDE SEQUENCE [LARGE SCALE GENOMIC DNA]</scope>
    <source>
        <strain evidence="2">ATCC 29683 / DSM 1030 / JCM 2381 / KCTC 1655 / WB1</strain>
    </source>
</reference>
<dbReference type="AlphaFoldDB" id="H6LF25"/>
<accession>H6LF25</accession>
<protein>
    <submittedName>
        <fullName evidence="1">Uncharacterized protein</fullName>
    </submittedName>
</protein>
<gene>
    <name evidence="1" type="ordered locus">Awo_c01210</name>
</gene>
<dbReference type="EMBL" id="CP002987">
    <property type="protein sequence ID" value="AFA46931.1"/>
    <property type="molecule type" value="Genomic_DNA"/>
</dbReference>
<name>H6LF25_ACEWD</name>
<proteinExistence type="predicted"/>
<dbReference type="OrthoDB" id="146245at2"/>
<evidence type="ECO:0000313" key="1">
    <source>
        <dbReference type="EMBL" id="AFA46931.1"/>
    </source>
</evidence>
<dbReference type="STRING" id="931626.Awo_c01210"/>
<reference evidence="2" key="1">
    <citation type="submission" date="2011-07" db="EMBL/GenBank/DDBJ databases">
        <title>Complete genome sequence of Acetobacterium woodii.</title>
        <authorList>
            <person name="Poehlein A."/>
            <person name="Schmidt S."/>
            <person name="Kaster A.-K."/>
            <person name="Goenrich M."/>
            <person name="Vollmers J."/>
            <person name="Thuermer A."/>
            <person name="Gottschalk G."/>
            <person name="Thauer R.K."/>
            <person name="Daniel R."/>
            <person name="Mueller V."/>
        </authorList>
    </citation>
    <scope>NUCLEOTIDE SEQUENCE [LARGE SCALE GENOMIC DNA]</scope>
    <source>
        <strain evidence="2">ATCC 29683 / DSM 1030 / JCM 2381 / KCTC 1655 / WB1</strain>
    </source>
</reference>
<dbReference type="Proteomes" id="UP000007177">
    <property type="component" value="Chromosome"/>
</dbReference>
<evidence type="ECO:0000313" key="2">
    <source>
        <dbReference type="Proteomes" id="UP000007177"/>
    </source>
</evidence>
<keyword evidence="2" id="KW-1185">Reference proteome</keyword>
<dbReference type="HOGENOM" id="CLU_052791_0_0_9"/>
<dbReference type="RefSeq" id="WP_014354535.1">
    <property type="nucleotide sequence ID" value="NC_016894.1"/>
</dbReference>
<dbReference type="eggNOG" id="ENOG502Z7I7">
    <property type="taxonomic scope" value="Bacteria"/>
</dbReference>